<dbReference type="AlphaFoldDB" id="A0A2W4D1V1"/>
<organism evidence="2 3">
    <name type="scientific">Rhizobium tubonense</name>
    <dbReference type="NCBI Taxonomy" id="484088"/>
    <lineage>
        <taxon>Bacteria</taxon>
        <taxon>Pseudomonadati</taxon>
        <taxon>Pseudomonadota</taxon>
        <taxon>Alphaproteobacteria</taxon>
        <taxon>Hyphomicrobiales</taxon>
        <taxon>Rhizobiaceae</taxon>
        <taxon>Rhizobium/Agrobacterium group</taxon>
        <taxon>Rhizobium</taxon>
    </lineage>
</organism>
<evidence type="ECO:0000313" key="2">
    <source>
        <dbReference type="EMBL" id="PZM16285.1"/>
    </source>
</evidence>
<keyword evidence="3" id="KW-1185">Reference proteome</keyword>
<dbReference type="EMBL" id="PCDP01000003">
    <property type="protein sequence ID" value="PZM16285.1"/>
    <property type="molecule type" value="Genomic_DNA"/>
</dbReference>
<reference evidence="2 3" key="1">
    <citation type="journal article" date="2018" name="Sci. Rep.">
        <title>Rhizobium tumorigenes sp. nov., a novel plant tumorigenic bacterium isolated from cane gall tumors on thornless blackberry.</title>
        <authorList>
            <person name="Kuzmanovi N."/>
            <person name="Smalla K."/>
            <person name="Gronow S."/>
            <person name="PuBawska J."/>
        </authorList>
    </citation>
    <scope>NUCLEOTIDE SEQUENCE [LARGE SCALE GENOMIC DNA]</scope>
    <source>
        <strain evidence="2 3">CCBAU 85046</strain>
    </source>
</reference>
<sequence>MTSTPEPSKAAVQSATPRPADMKLEIVVIPVSDVERAKRFYGGLGWRLDADFDNNSDFRVIQFTPPGSGCSIIFGKNVTAEAPGSVQGLYLIVSDIEASRKDLLGRGVKVSELFHDAGGVYVGPDEPYLFGRLRVGGRDPERRSYRSFASFSDPDGNGWFFQELTERLPGRVDADGTTFNSSTELAKALLRAATAHGEHEKRNGGKHDEGWPDWYAEYIVNEQAGKPLPL</sequence>
<evidence type="ECO:0000313" key="3">
    <source>
        <dbReference type="Proteomes" id="UP000248925"/>
    </source>
</evidence>
<accession>A0A2W4D1V1</accession>
<dbReference type="RefSeq" id="WP_111158890.1">
    <property type="nucleotide sequence ID" value="NZ_PCDP01000003.1"/>
</dbReference>
<dbReference type="PROSITE" id="PS51819">
    <property type="entry name" value="VOC"/>
    <property type="match status" value="1"/>
</dbReference>
<dbReference type="Pfam" id="PF22677">
    <property type="entry name" value="Ble-like_N"/>
    <property type="match status" value="1"/>
</dbReference>
<evidence type="ECO:0000259" key="1">
    <source>
        <dbReference type="PROSITE" id="PS51819"/>
    </source>
</evidence>
<dbReference type="InterPro" id="IPR037523">
    <property type="entry name" value="VOC_core"/>
</dbReference>
<protein>
    <submittedName>
        <fullName evidence="2">Glyoxalase</fullName>
    </submittedName>
</protein>
<dbReference type="InterPro" id="IPR053863">
    <property type="entry name" value="Glyoxy/Ble-like_N"/>
</dbReference>
<dbReference type="OrthoDB" id="485032at2"/>
<dbReference type="InterPro" id="IPR029068">
    <property type="entry name" value="Glyas_Bleomycin-R_OHBP_Dase"/>
</dbReference>
<dbReference type="Gene3D" id="3.10.180.10">
    <property type="entry name" value="2,3-Dihydroxybiphenyl 1,2-Dioxygenase, domain 1"/>
    <property type="match status" value="1"/>
</dbReference>
<name>A0A2W4D1V1_9HYPH</name>
<gene>
    <name evidence="2" type="ORF">CPY51_04730</name>
</gene>
<dbReference type="Proteomes" id="UP000248925">
    <property type="component" value="Unassembled WGS sequence"/>
</dbReference>
<proteinExistence type="predicted"/>
<dbReference type="SUPFAM" id="SSF54593">
    <property type="entry name" value="Glyoxalase/Bleomycin resistance protein/Dihydroxybiphenyl dioxygenase"/>
    <property type="match status" value="1"/>
</dbReference>
<comment type="caution">
    <text evidence="2">The sequence shown here is derived from an EMBL/GenBank/DDBJ whole genome shotgun (WGS) entry which is preliminary data.</text>
</comment>
<feature type="domain" description="VOC" evidence="1">
    <location>
        <begin position="23"/>
        <end position="164"/>
    </location>
</feature>